<sequence>MIGGLDKQSQEPRRRHVQAPGTNPGDQSEGAPASDKRLEQRIAEAIQPVLPRVQEQAVQALHAQLQESFQPGTTPSEQKPADNGNGTGTVGTIVRPLVSTIPEVLREQGEQPLRSLVLDALDTIFSDSVRARFQHDAESTLRELVDITLEVIPDTESRDDLRMHLQRTLDELLQETLDQIFSGPLRADIEGHAERAIDALVAGDSAEAVRQSKLVVLTLVHDFSAVLQEHWHQVLRLLLRVVTAALQEVVTSAIKKGLESVVAEPAEELAEQADSVQDRLQEKGEELRDELKRAVEALRELIEEGTEELQERIQESVRSSVTGQGRPRGGFGHPPSGRPPSGRPPSGRPPSGRAPRGPRAIAPPSR</sequence>
<evidence type="ECO:0000313" key="3">
    <source>
        <dbReference type="Proteomes" id="UP000002027"/>
    </source>
</evidence>
<dbReference type="EMBL" id="CP001823">
    <property type="protein sequence ID" value="ACZ38321.1"/>
    <property type="molecule type" value="Genomic_DNA"/>
</dbReference>
<name>D1C254_SPHTD</name>
<reference evidence="3" key="1">
    <citation type="submission" date="2009-11" db="EMBL/GenBank/DDBJ databases">
        <title>The complete chromosome 1 of Sphaerobacter thermophilus DSM 20745.</title>
        <authorList>
            <person name="Lucas S."/>
            <person name="Copeland A."/>
            <person name="Lapidus A."/>
            <person name="Glavina del Rio T."/>
            <person name="Dalin E."/>
            <person name="Tice H."/>
            <person name="Bruce D."/>
            <person name="Goodwin L."/>
            <person name="Pitluck S."/>
            <person name="Kyrpides N."/>
            <person name="Mavromatis K."/>
            <person name="Ivanova N."/>
            <person name="Mikhailova N."/>
            <person name="LaButti K.M."/>
            <person name="Clum A."/>
            <person name="Sun H.I."/>
            <person name="Brettin T."/>
            <person name="Detter J.C."/>
            <person name="Han C."/>
            <person name="Larimer F."/>
            <person name="Land M."/>
            <person name="Hauser L."/>
            <person name="Markowitz V."/>
            <person name="Cheng J.F."/>
            <person name="Hugenholtz P."/>
            <person name="Woyke T."/>
            <person name="Wu D."/>
            <person name="Steenblock K."/>
            <person name="Schneider S."/>
            <person name="Pukall R."/>
            <person name="Goeker M."/>
            <person name="Klenk H.P."/>
            <person name="Eisen J.A."/>
        </authorList>
    </citation>
    <scope>NUCLEOTIDE SEQUENCE [LARGE SCALE GENOMIC DNA]</scope>
    <source>
        <strain evidence="3">ATCC 49802 / DSM 20745 / S 6022</strain>
    </source>
</reference>
<feature type="compositionally biased region" description="Low complexity" evidence="1">
    <location>
        <begin position="349"/>
        <end position="366"/>
    </location>
</feature>
<dbReference type="STRING" id="479434.Sthe_0884"/>
<dbReference type="RefSeq" id="WP_012871368.1">
    <property type="nucleotide sequence ID" value="NC_013523.1"/>
</dbReference>
<feature type="compositionally biased region" description="Pro residues" evidence="1">
    <location>
        <begin position="336"/>
        <end position="348"/>
    </location>
</feature>
<dbReference type="SUPFAM" id="SSF47162">
    <property type="entry name" value="Apolipoprotein"/>
    <property type="match status" value="1"/>
</dbReference>
<dbReference type="AlphaFoldDB" id="D1C254"/>
<feature type="region of interest" description="Disordered" evidence="1">
    <location>
        <begin position="70"/>
        <end position="91"/>
    </location>
</feature>
<dbReference type="HOGENOM" id="CLU_756271_0_0_0"/>
<gene>
    <name evidence="2" type="ordered locus">Sthe_0884</name>
</gene>
<feature type="region of interest" description="Disordered" evidence="1">
    <location>
        <begin position="1"/>
        <end position="43"/>
    </location>
</feature>
<dbReference type="KEGG" id="sti:Sthe_0884"/>
<dbReference type="Gene3D" id="1.20.120.20">
    <property type="entry name" value="Apolipoprotein"/>
    <property type="match status" value="1"/>
</dbReference>
<organism evidence="2 3">
    <name type="scientific">Sphaerobacter thermophilus (strain ATCC 49802 / DSM 20745 / KCCM 41009 / NCIMB 13125 / S 6022)</name>
    <dbReference type="NCBI Taxonomy" id="479434"/>
    <lineage>
        <taxon>Bacteria</taxon>
        <taxon>Pseudomonadati</taxon>
        <taxon>Thermomicrobiota</taxon>
        <taxon>Thermomicrobia</taxon>
        <taxon>Sphaerobacterales</taxon>
        <taxon>Sphaerobacterineae</taxon>
        <taxon>Sphaerobacteraceae</taxon>
        <taxon>Sphaerobacter</taxon>
    </lineage>
</organism>
<dbReference type="InParanoid" id="D1C254"/>
<protein>
    <submittedName>
        <fullName evidence="2">Uncharacterized protein</fullName>
    </submittedName>
</protein>
<feature type="region of interest" description="Disordered" evidence="1">
    <location>
        <begin position="309"/>
        <end position="366"/>
    </location>
</feature>
<keyword evidence="3" id="KW-1185">Reference proteome</keyword>
<evidence type="ECO:0000313" key="2">
    <source>
        <dbReference type="EMBL" id="ACZ38321.1"/>
    </source>
</evidence>
<proteinExistence type="predicted"/>
<accession>D1C254</accession>
<evidence type="ECO:0000256" key="1">
    <source>
        <dbReference type="SAM" id="MobiDB-lite"/>
    </source>
</evidence>
<reference evidence="2 3" key="2">
    <citation type="journal article" date="2010" name="Stand. Genomic Sci.">
        <title>Complete genome sequence of Desulfohalobium retbaense type strain (HR(100)).</title>
        <authorList>
            <person name="Spring S."/>
            <person name="Nolan M."/>
            <person name="Lapidus A."/>
            <person name="Glavina Del Rio T."/>
            <person name="Copeland A."/>
            <person name="Tice H."/>
            <person name="Cheng J.F."/>
            <person name="Lucas S."/>
            <person name="Land M."/>
            <person name="Chen F."/>
            <person name="Bruce D."/>
            <person name="Goodwin L."/>
            <person name="Pitluck S."/>
            <person name="Ivanova N."/>
            <person name="Mavromatis K."/>
            <person name="Mikhailova N."/>
            <person name="Pati A."/>
            <person name="Chen A."/>
            <person name="Palaniappan K."/>
            <person name="Hauser L."/>
            <person name="Chang Y.J."/>
            <person name="Jeffries C.D."/>
            <person name="Munk C."/>
            <person name="Kiss H."/>
            <person name="Chain P."/>
            <person name="Han C."/>
            <person name="Brettin T."/>
            <person name="Detter J.C."/>
            <person name="Schuler E."/>
            <person name="Goker M."/>
            <person name="Rohde M."/>
            <person name="Bristow J."/>
            <person name="Eisen J.A."/>
            <person name="Markowitz V."/>
            <person name="Hugenholtz P."/>
            <person name="Kyrpides N.C."/>
            <person name="Klenk H.P."/>
        </authorList>
    </citation>
    <scope>NUCLEOTIDE SEQUENCE [LARGE SCALE GENOMIC DNA]</scope>
    <source>
        <strain evidence="3">ATCC 49802 / DSM 20745 / S 6022</strain>
    </source>
</reference>
<dbReference type="Proteomes" id="UP000002027">
    <property type="component" value="Chromosome 1"/>
</dbReference>